<comment type="similarity">
    <text evidence="1">Belongs to the DMRT family.</text>
</comment>
<evidence type="ECO:0000313" key="5">
    <source>
        <dbReference type="Proteomes" id="UP000502823"/>
    </source>
</evidence>
<evidence type="ECO:0000313" key="4">
    <source>
        <dbReference type="EMBL" id="GFG33986.1"/>
    </source>
</evidence>
<organism evidence="4 5">
    <name type="scientific">Coptotermes formosanus</name>
    <name type="common">Formosan subterranean termite</name>
    <dbReference type="NCBI Taxonomy" id="36987"/>
    <lineage>
        <taxon>Eukaryota</taxon>
        <taxon>Metazoa</taxon>
        <taxon>Ecdysozoa</taxon>
        <taxon>Arthropoda</taxon>
        <taxon>Hexapoda</taxon>
        <taxon>Insecta</taxon>
        <taxon>Pterygota</taxon>
        <taxon>Neoptera</taxon>
        <taxon>Polyneoptera</taxon>
        <taxon>Dictyoptera</taxon>
        <taxon>Blattodea</taxon>
        <taxon>Blattoidea</taxon>
        <taxon>Termitoidae</taxon>
        <taxon>Rhinotermitidae</taxon>
        <taxon>Coptotermes</taxon>
    </lineage>
</organism>
<feature type="non-terminal residue" evidence="4">
    <location>
        <position position="380"/>
    </location>
</feature>
<name>A0A6L2PNI4_COPFO</name>
<keyword evidence="5" id="KW-1185">Reference proteome</keyword>
<proteinExistence type="inferred from homology"/>
<sequence length="380" mass="39629">VALRRQQAQEESEARELGMLYNASAGPHAAVAAAGGPPVVPPTGAGIAPASGQDLALNILQQQQQQQRGLQQPAFPGATSNSETAPPEPLHHSPPPSAKRARISVDDVDTGAEDEDEDDDEDEEISARGSPSASSTATSDMKRPPQPSRRSSSLSPAPALPLSVSTTPSPEPSSAQPPGQDHPDGDSNGNNGEVESEAALPENLSLPKKCPGLPGSPRHHPPTAQPPPYLLYHQQVFPGRRRSDVEALLQRCKGDILHAIELLVCTNGGSGGAANSQHDDASLNSTHLLPKSAFSPLGPLGPPSHQFHHRYSPQPHRRFLAAPYAGTGYLPTVIRPPPEYAIPLVGHPHDIYSSSGSGCTDKATASSPGSGTGSDKTSYS</sequence>
<accession>A0A6L2PNI4</accession>
<feature type="compositionally biased region" description="Acidic residues" evidence="2">
    <location>
        <begin position="106"/>
        <end position="124"/>
    </location>
</feature>
<dbReference type="FunCoup" id="A0A6L2PNI4">
    <property type="interactions" value="44"/>
</dbReference>
<evidence type="ECO:0000259" key="3">
    <source>
        <dbReference type="Pfam" id="PF03474"/>
    </source>
</evidence>
<reference evidence="5" key="1">
    <citation type="submission" date="2020-01" db="EMBL/GenBank/DDBJ databases">
        <title>Draft genome sequence of the Termite Coptotermes fromosanus.</title>
        <authorList>
            <person name="Itakura S."/>
            <person name="Yosikawa Y."/>
            <person name="Umezawa K."/>
        </authorList>
    </citation>
    <scope>NUCLEOTIDE SEQUENCE [LARGE SCALE GENOMIC DNA]</scope>
</reference>
<gene>
    <name evidence="4" type="ORF">Cfor_04858</name>
</gene>
<feature type="domain" description="DMA" evidence="3">
    <location>
        <begin position="235"/>
        <end position="262"/>
    </location>
</feature>
<protein>
    <recommendedName>
        <fullName evidence="3">DMA domain-containing protein</fullName>
    </recommendedName>
</protein>
<dbReference type="EMBL" id="BLKM01000462">
    <property type="protein sequence ID" value="GFG33986.1"/>
    <property type="molecule type" value="Genomic_DNA"/>
</dbReference>
<comment type="caution">
    <text evidence="4">The sequence shown here is derived from an EMBL/GenBank/DDBJ whole genome shotgun (WGS) entry which is preliminary data.</text>
</comment>
<dbReference type="Pfam" id="PF03474">
    <property type="entry name" value="DMA"/>
    <property type="match status" value="1"/>
</dbReference>
<evidence type="ECO:0000256" key="1">
    <source>
        <dbReference type="ARBA" id="ARBA00006834"/>
    </source>
</evidence>
<feature type="compositionally biased region" description="Pro residues" evidence="2">
    <location>
        <begin position="86"/>
        <end position="97"/>
    </location>
</feature>
<feature type="region of interest" description="Disordered" evidence="2">
    <location>
        <begin position="353"/>
        <end position="380"/>
    </location>
</feature>
<feature type="region of interest" description="Disordered" evidence="2">
    <location>
        <begin position="56"/>
        <end position="230"/>
    </location>
</feature>
<feature type="compositionally biased region" description="Low complexity" evidence="2">
    <location>
        <begin position="148"/>
        <end position="178"/>
    </location>
</feature>
<feature type="non-terminal residue" evidence="4">
    <location>
        <position position="1"/>
    </location>
</feature>
<dbReference type="OrthoDB" id="6162476at2759"/>
<dbReference type="InParanoid" id="A0A6L2PNI4"/>
<dbReference type="AlphaFoldDB" id="A0A6L2PNI4"/>
<feature type="compositionally biased region" description="Polar residues" evidence="2">
    <location>
        <begin position="129"/>
        <end position="139"/>
    </location>
</feature>
<dbReference type="InterPro" id="IPR005173">
    <property type="entry name" value="DMA"/>
</dbReference>
<dbReference type="Proteomes" id="UP000502823">
    <property type="component" value="Unassembled WGS sequence"/>
</dbReference>
<evidence type="ECO:0000256" key="2">
    <source>
        <dbReference type="SAM" id="MobiDB-lite"/>
    </source>
</evidence>
<feature type="compositionally biased region" description="Low complexity" evidence="2">
    <location>
        <begin position="56"/>
        <end position="72"/>
    </location>
</feature>